<accession>A0ACC3SYD0</accession>
<dbReference type="Proteomes" id="UP001433508">
    <property type="component" value="Unassembled WGS sequence"/>
</dbReference>
<name>A0ACC3SYD0_LIPKO</name>
<protein>
    <submittedName>
        <fullName evidence="1">Cytidine deaminase-like protein</fullName>
    </submittedName>
</protein>
<reference evidence="2" key="1">
    <citation type="journal article" date="2024" name="Front. Bioeng. Biotechnol.">
        <title>Genome-scale model development and genomic sequencing of the oleaginous clade Lipomyces.</title>
        <authorList>
            <person name="Czajka J.J."/>
            <person name="Han Y."/>
            <person name="Kim J."/>
            <person name="Mondo S.J."/>
            <person name="Hofstad B.A."/>
            <person name="Robles A."/>
            <person name="Haridas S."/>
            <person name="Riley R."/>
            <person name="LaButti K."/>
            <person name="Pangilinan J."/>
            <person name="Andreopoulos W."/>
            <person name="Lipzen A."/>
            <person name="Yan J."/>
            <person name="Wang M."/>
            <person name="Ng V."/>
            <person name="Grigoriev I.V."/>
            <person name="Spatafora J.W."/>
            <person name="Magnuson J.K."/>
            <person name="Baker S.E."/>
            <person name="Pomraning K.R."/>
        </authorList>
    </citation>
    <scope>NUCLEOTIDE SEQUENCE [LARGE SCALE GENOMIC DNA]</scope>
    <source>
        <strain evidence="2">CBS 7786</strain>
    </source>
</reference>
<proteinExistence type="predicted"/>
<keyword evidence="2" id="KW-1185">Reference proteome</keyword>
<gene>
    <name evidence="1" type="ORF">V1525DRAFT_421029</name>
</gene>
<evidence type="ECO:0000313" key="2">
    <source>
        <dbReference type="Proteomes" id="UP001433508"/>
    </source>
</evidence>
<dbReference type="EMBL" id="MU971404">
    <property type="protein sequence ID" value="KAK9235792.1"/>
    <property type="molecule type" value="Genomic_DNA"/>
</dbReference>
<evidence type="ECO:0000313" key="1">
    <source>
        <dbReference type="EMBL" id="KAK9235792.1"/>
    </source>
</evidence>
<organism evidence="1 2">
    <name type="scientific">Lipomyces kononenkoae</name>
    <name type="common">Yeast</name>
    <dbReference type="NCBI Taxonomy" id="34357"/>
    <lineage>
        <taxon>Eukaryota</taxon>
        <taxon>Fungi</taxon>
        <taxon>Dikarya</taxon>
        <taxon>Ascomycota</taxon>
        <taxon>Saccharomycotina</taxon>
        <taxon>Lipomycetes</taxon>
        <taxon>Lipomycetales</taxon>
        <taxon>Lipomycetaceae</taxon>
        <taxon>Lipomyces</taxon>
    </lineage>
</organism>
<comment type="caution">
    <text evidence="1">The sequence shown here is derived from an EMBL/GenBank/DDBJ whole genome shotgun (WGS) entry which is preliminary data.</text>
</comment>
<sequence>MSQDLKYMTIALEQAKKCVPTPTAFCVGAVIVLPKGANGNTADKDVIISTGYSRELPGNTHAEQCSLDKLTDGTRPLPNSAVLYSTMEPCSERLSGNLPCVDRIIGSGIFTTVNVGVIEPDTFIRNNSSKRKLEEAGIRYVHVSGLEKECLDVATLGH</sequence>